<name>A0ABV5TSX6_9ACTN</name>
<feature type="compositionally biased region" description="Pro residues" evidence="1">
    <location>
        <begin position="161"/>
        <end position="173"/>
    </location>
</feature>
<feature type="compositionally biased region" description="Basic and acidic residues" evidence="1">
    <location>
        <begin position="525"/>
        <end position="536"/>
    </location>
</feature>
<evidence type="ECO:0000313" key="3">
    <source>
        <dbReference type="Proteomes" id="UP001589610"/>
    </source>
</evidence>
<dbReference type="EMBL" id="JBHMBS010000051">
    <property type="protein sequence ID" value="MFB9682223.1"/>
    <property type="molecule type" value="Genomic_DNA"/>
</dbReference>
<gene>
    <name evidence="2" type="ORF">ACFFRH_42695</name>
</gene>
<accession>A0ABV5TSX6</accession>
<proteinExistence type="predicted"/>
<feature type="compositionally biased region" description="Low complexity" evidence="1">
    <location>
        <begin position="500"/>
        <end position="515"/>
    </location>
</feature>
<feature type="region of interest" description="Disordered" evidence="1">
    <location>
        <begin position="43"/>
        <end position="100"/>
    </location>
</feature>
<evidence type="ECO:0000256" key="1">
    <source>
        <dbReference type="SAM" id="MobiDB-lite"/>
    </source>
</evidence>
<protein>
    <submittedName>
        <fullName evidence="2">Uncharacterized protein</fullName>
    </submittedName>
</protein>
<organism evidence="2 3">
    <name type="scientific">Streptosporangium vulgare</name>
    <dbReference type="NCBI Taxonomy" id="46190"/>
    <lineage>
        <taxon>Bacteria</taxon>
        <taxon>Bacillati</taxon>
        <taxon>Actinomycetota</taxon>
        <taxon>Actinomycetes</taxon>
        <taxon>Streptosporangiales</taxon>
        <taxon>Streptosporangiaceae</taxon>
        <taxon>Streptosporangium</taxon>
    </lineage>
</organism>
<sequence length="536" mass="54704">MIAVVVSLVAVVLLVLVVVALGMRSMNRRESALPAERLREMAEKEALTPTMSSDDFATREPKMNHFTPDLTPFDEPKPPRQPRPPSSRGKRGLNEFGQVDDYDDDYWTRLQADEGGFGGSLAARMGASRPVEQGDQKADPDAVTVQAPLPTRPQPSRATPQRPPAPPARPAPEPAVASASLPSGLSDLVAPVQPNPAPTAASLAEQKTVTFAAPTPGAFGEARPSRASSRRGGGRASSQPAAQSTQGNGSPRPAQGPSRPDPLNDPLGGSYARRGAGSAANGAGSRPSGAVSPANGNGAPGARPGPTGGRPGAGAPMPPMGPTTSGGFPAAAVPDPLAASYRTPPQPPKTGNPADNPWAQATNPSSGGWPAANTADILDDPGPSYSSYQTPVYGAPTTGSYEVSSGWATIEDDAITGPSPAVSTSTGPSRTFSPTPSPTPNSAPSPTPNRAADPRGGAATGRYGYEPRQASPASPAAWPEPGTPNGSDAASWPSYGELYGTAPAPEAAATGTDAGRASSRGNHHRAQEPDYPDYYR</sequence>
<feature type="compositionally biased region" description="Low complexity" evidence="1">
    <location>
        <begin position="268"/>
        <end position="305"/>
    </location>
</feature>
<feature type="compositionally biased region" description="Low complexity" evidence="1">
    <location>
        <begin position="423"/>
        <end position="434"/>
    </location>
</feature>
<feature type="compositionally biased region" description="Low complexity" evidence="1">
    <location>
        <begin position="470"/>
        <end position="480"/>
    </location>
</feature>
<feature type="compositionally biased region" description="Polar residues" evidence="1">
    <location>
        <begin position="397"/>
        <end position="407"/>
    </location>
</feature>
<feature type="compositionally biased region" description="Pro residues" evidence="1">
    <location>
        <begin position="435"/>
        <end position="447"/>
    </location>
</feature>
<dbReference type="Proteomes" id="UP001589610">
    <property type="component" value="Unassembled WGS sequence"/>
</dbReference>
<comment type="caution">
    <text evidence="2">The sequence shown here is derived from an EMBL/GenBank/DDBJ whole genome shotgun (WGS) entry which is preliminary data.</text>
</comment>
<keyword evidence="3" id="KW-1185">Reference proteome</keyword>
<reference evidence="2 3" key="1">
    <citation type="submission" date="2024-09" db="EMBL/GenBank/DDBJ databases">
        <authorList>
            <person name="Sun Q."/>
            <person name="Mori K."/>
        </authorList>
    </citation>
    <scope>NUCLEOTIDE SEQUENCE [LARGE SCALE GENOMIC DNA]</scope>
    <source>
        <strain evidence="2 3">JCM 3028</strain>
    </source>
</reference>
<evidence type="ECO:0000313" key="2">
    <source>
        <dbReference type="EMBL" id="MFB9682223.1"/>
    </source>
</evidence>
<dbReference type="RefSeq" id="WP_386163821.1">
    <property type="nucleotide sequence ID" value="NZ_JBHMBS010000051.1"/>
</dbReference>
<feature type="compositionally biased region" description="Low complexity" evidence="1">
    <location>
        <begin position="174"/>
        <end position="183"/>
    </location>
</feature>
<feature type="region of interest" description="Disordered" evidence="1">
    <location>
        <begin position="127"/>
        <end position="536"/>
    </location>
</feature>